<evidence type="ECO:0000256" key="8">
    <source>
        <dbReference type="ARBA" id="ARBA00022989"/>
    </source>
</evidence>
<evidence type="ECO:0000313" key="12">
    <source>
        <dbReference type="EMBL" id="MBB4020663.1"/>
    </source>
</evidence>
<dbReference type="SFLD" id="SFLDF00027">
    <property type="entry name" value="p-type_atpase"/>
    <property type="match status" value="1"/>
</dbReference>
<dbReference type="GO" id="GO:0005524">
    <property type="term" value="F:ATP binding"/>
    <property type="evidence" value="ECO:0007669"/>
    <property type="project" value="UniProtKB-KW"/>
</dbReference>
<keyword evidence="5" id="KW-0067">ATP-binding</keyword>
<dbReference type="AlphaFoldDB" id="A0A840C733"/>
<dbReference type="PRINTS" id="PR00120">
    <property type="entry name" value="HATPASE"/>
</dbReference>
<keyword evidence="8 10" id="KW-1133">Transmembrane helix</keyword>
<keyword evidence="7" id="KW-1278">Translocase</keyword>
<comment type="caution">
    <text evidence="12">The sequence shown here is derived from an EMBL/GenBank/DDBJ whole genome shotgun (WGS) entry which is preliminary data.</text>
</comment>
<evidence type="ECO:0000256" key="1">
    <source>
        <dbReference type="ARBA" id="ARBA00004127"/>
    </source>
</evidence>
<accession>A0A840C733</accession>
<feature type="transmembrane region" description="Helical" evidence="10">
    <location>
        <begin position="42"/>
        <end position="65"/>
    </location>
</feature>
<evidence type="ECO:0000256" key="5">
    <source>
        <dbReference type="ARBA" id="ARBA00022840"/>
    </source>
</evidence>
<dbReference type="GO" id="GO:0016887">
    <property type="term" value="F:ATP hydrolysis activity"/>
    <property type="evidence" value="ECO:0007669"/>
    <property type="project" value="InterPro"/>
</dbReference>
<evidence type="ECO:0000256" key="6">
    <source>
        <dbReference type="ARBA" id="ARBA00022842"/>
    </source>
</evidence>
<gene>
    <name evidence="12" type="ORF">GGR17_000454</name>
</gene>
<dbReference type="PANTHER" id="PTHR42861">
    <property type="entry name" value="CALCIUM-TRANSPORTING ATPASE"/>
    <property type="match status" value="1"/>
</dbReference>
<dbReference type="SMART" id="SM00831">
    <property type="entry name" value="Cation_ATPase_N"/>
    <property type="match status" value="1"/>
</dbReference>
<dbReference type="InterPro" id="IPR036412">
    <property type="entry name" value="HAD-like_sf"/>
</dbReference>
<proteinExistence type="predicted"/>
<feature type="domain" description="Cation-transporting P-type ATPase N-terminal" evidence="11">
    <location>
        <begin position="6"/>
        <end position="67"/>
    </location>
</feature>
<dbReference type="GO" id="GO:0016020">
    <property type="term" value="C:membrane"/>
    <property type="evidence" value="ECO:0007669"/>
    <property type="project" value="InterPro"/>
</dbReference>
<dbReference type="Pfam" id="PF13246">
    <property type="entry name" value="Cation_ATPase"/>
    <property type="match status" value="1"/>
</dbReference>
<dbReference type="PRINTS" id="PR00119">
    <property type="entry name" value="CATATPASE"/>
</dbReference>
<dbReference type="PROSITE" id="PS00154">
    <property type="entry name" value="ATPASE_E1_E2"/>
    <property type="match status" value="1"/>
</dbReference>
<feature type="transmembrane region" description="Helical" evidence="10">
    <location>
        <begin position="226"/>
        <end position="244"/>
    </location>
</feature>
<dbReference type="FunFam" id="3.40.50.1000:FF:000083">
    <property type="entry name" value="Sodium/potassium-transporting ATPase subunit alpha"/>
    <property type="match status" value="1"/>
</dbReference>
<keyword evidence="13" id="KW-1185">Reference proteome</keyword>
<evidence type="ECO:0000256" key="9">
    <source>
        <dbReference type="ARBA" id="ARBA00023136"/>
    </source>
</evidence>
<dbReference type="Pfam" id="PF00122">
    <property type="entry name" value="E1-E2_ATPase"/>
    <property type="match status" value="1"/>
</dbReference>
<dbReference type="InterPro" id="IPR023298">
    <property type="entry name" value="ATPase_P-typ_TM_dom_sf"/>
</dbReference>
<dbReference type="SUPFAM" id="SSF81665">
    <property type="entry name" value="Calcium ATPase, transmembrane domain M"/>
    <property type="match status" value="1"/>
</dbReference>
<dbReference type="Pfam" id="PF00689">
    <property type="entry name" value="Cation_ATPase_C"/>
    <property type="match status" value="1"/>
</dbReference>
<dbReference type="Pfam" id="PF00690">
    <property type="entry name" value="Cation_ATPase_N"/>
    <property type="match status" value="1"/>
</dbReference>
<dbReference type="SUPFAM" id="SSF81653">
    <property type="entry name" value="Calcium ATPase, transduction domain A"/>
    <property type="match status" value="1"/>
</dbReference>
<evidence type="ECO:0000256" key="7">
    <source>
        <dbReference type="ARBA" id="ARBA00022967"/>
    </source>
</evidence>
<sequence>MTQTASLSEQTTGLTGAEVAAQRAIHGWNELPRPKRVSPLVLFLRQFTGVFILILFIAAGIALALGDAIDTIAILLVVLLNGILGFVQEWRAENAIEALRNMLSPNARALRDGREQHIQARELVPGDLVILDAGDRVPADLRLTSDVQLLVDESVLTGESLPVDKTASDEDPRLFMGTSVVAGRAEGIVQAIGAKTEFGQIARMTGSVRERPTPLQIQLGKLSRQLGLGAVGIALVIVVIGVLTGREPVEMFMTGLSLAVALVPEGLPAVVTITLALGASAMARQKALARRLKAIETLGAASVICTDKTGTLTENKMTAATIWMPGKTYSVTGTGYDPAGHIARDGLRVRAEDDTALAALLETAITCNHARLFHSPDGWTMIGEPTEAALVTLAYKGWAPIPDPQDTVLEIPFSSARKRMSLIARSGDETVMHVKGAPEEILGACSAVISEAGPVPLDTSTRRAAEEAFERLAAEGLRVIAIARKPAAAAEDTPDEDGLVLLGLVGLIDPPRPEVRAAIRGARQAGVRVIMITGDSPVTARAIAGQLGLDVGQCVTGPELEHKTDAELTAILADGVLFARTTPEHKFRIVQALQAQQQVVAMTGDGVNDAPALKQADIGVSMGIRGTDVAKDASDIVLLDDNFATIVRAIAEGRRQFDNVRKFVGYLLSSNAGEVVAITANLFLGGPLIFLATQILWMNLITDGVTAIALGLEKSEPGQMQRPPRRMGMPIVGRGGLMVIAAFGLYTGSASLFVFYTFLPQGEAVARTAAFTAMVVFEKMSVFAFRSLDQPCLRIGWFSNPYLLLALVAMLGAQVAAVFWPPLQILLQTAPLGAAHLGWIVALALPLVAVPEFVKYLGLFQPAPARR</sequence>
<feature type="transmembrane region" description="Helical" evidence="10">
    <location>
        <begin position="689"/>
        <end position="710"/>
    </location>
</feature>
<feature type="transmembrane region" description="Helical" evidence="10">
    <location>
        <begin position="256"/>
        <end position="283"/>
    </location>
</feature>
<protein>
    <submittedName>
        <fullName evidence="12">Ca2+-transporting ATPase</fullName>
    </submittedName>
</protein>
<feature type="transmembrane region" description="Helical" evidence="10">
    <location>
        <begin position="663"/>
        <end position="683"/>
    </location>
</feature>
<dbReference type="InterPro" id="IPR018303">
    <property type="entry name" value="ATPase_P-typ_P_site"/>
</dbReference>
<dbReference type="InterPro" id="IPR044492">
    <property type="entry name" value="P_typ_ATPase_HD_dom"/>
</dbReference>
<comment type="subcellular location">
    <subcellularLocation>
        <location evidence="1">Endomembrane system</location>
        <topology evidence="1">Multi-pass membrane protein</topology>
    </subcellularLocation>
</comment>
<dbReference type="Gene3D" id="3.40.1110.10">
    <property type="entry name" value="Calcium-transporting ATPase, cytoplasmic domain N"/>
    <property type="match status" value="1"/>
</dbReference>
<dbReference type="GO" id="GO:0012505">
    <property type="term" value="C:endomembrane system"/>
    <property type="evidence" value="ECO:0007669"/>
    <property type="project" value="UniProtKB-SubCell"/>
</dbReference>
<dbReference type="InterPro" id="IPR023214">
    <property type="entry name" value="HAD_sf"/>
</dbReference>
<feature type="transmembrane region" description="Helical" evidence="10">
    <location>
        <begin position="731"/>
        <end position="758"/>
    </location>
</feature>
<name>A0A840C733_9RHOB</name>
<evidence type="ECO:0000259" key="11">
    <source>
        <dbReference type="SMART" id="SM00831"/>
    </source>
</evidence>
<dbReference type="InterPro" id="IPR059000">
    <property type="entry name" value="ATPase_P-type_domA"/>
</dbReference>
<keyword evidence="3 10" id="KW-0812">Transmembrane</keyword>
<evidence type="ECO:0000256" key="4">
    <source>
        <dbReference type="ARBA" id="ARBA00022741"/>
    </source>
</evidence>
<feature type="transmembrane region" description="Helical" evidence="10">
    <location>
        <begin position="764"/>
        <end position="785"/>
    </location>
</feature>
<reference evidence="12" key="1">
    <citation type="submission" date="2020-08" db="EMBL/GenBank/DDBJ databases">
        <title>Genomic Encyclopedia of Type Strains, Phase IV (KMG-IV): sequencing the most valuable type-strain genomes for metagenomic binning, comparative biology and taxonomic classification.</title>
        <authorList>
            <person name="Goeker M."/>
        </authorList>
    </citation>
    <scope>NUCLEOTIDE SEQUENCE [LARGE SCALE GENOMIC DNA]</scope>
    <source>
        <strain evidence="12">DSM 105040</strain>
    </source>
</reference>
<dbReference type="FunFam" id="2.70.150.10:FF:000160">
    <property type="entry name" value="Sarcoplasmic/endoplasmic reticulum calcium ATPase 1"/>
    <property type="match status" value="1"/>
</dbReference>
<dbReference type="InterPro" id="IPR001757">
    <property type="entry name" value="P_typ_ATPase"/>
</dbReference>
<keyword evidence="2" id="KW-0597">Phosphoprotein</keyword>
<dbReference type="InterPro" id="IPR023299">
    <property type="entry name" value="ATPase_P-typ_cyto_dom_N"/>
</dbReference>
<dbReference type="InterPro" id="IPR004014">
    <property type="entry name" value="ATPase_P-typ_cation-transptr_N"/>
</dbReference>
<dbReference type="NCBIfam" id="TIGR01494">
    <property type="entry name" value="ATPase_P-type"/>
    <property type="match status" value="2"/>
</dbReference>
<evidence type="ECO:0000256" key="10">
    <source>
        <dbReference type="SAM" id="Phobius"/>
    </source>
</evidence>
<dbReference type="RefSeq" id="WP_054538256.1">
    <property type="nucleotide sequence ID" value="NZ_JACIEQ010000001.1"/>
</dbReference>
<evidence type="ECO:0000256" key="3">
    <source>
        <dbReference type="ARBA" id="ARBA00022692"/>
    </source>
</evidence>
<dbReference type="Proteomes" id="UP000585681">
    <property type="component" value="Unassembled WGS sequence"/>
</dbReference>
<keyword evidence="4" id="KW-0547">Nucleotide-binding</keyword>
<feature type="transmembrane region" description="Helical" evidence="10">
    <location>
        <begin position="797"/>
        <end position="820"/>
    </location>
</feature>
<keyword evidence="9 10" id="KW-0472">Membrane</keyword>
<dbReference type="SUPFAM" id="SSF56784">
    <property type="entry name" value="HAD-like"/>
    <property type="match status" value="1"/>
</dbReference>
<dbReference type="Gene3D" id="3.40.50.1000">
    <property type="entry name" value="HAD superfamily/HAD-like"/>
    <property type="match status" value="1"/>
</dbReference>
<dbReference type="InterPro" id="IPR008250">
    <property type="entry name" value="ATPase_P-typ_transduc_dom_A_sf"/>
</dbReference>
<dbReference type="GO" id="GO:0015662">
    <property type="term" value="F:P-type ion transporter activity"/>
    <property type="evidence" value="ECO:0007669"/>
    <property type="project" value="UniProtKB-ARBA"/>
</dbReference>
<dbReference type="SUPFAM" id="SSF81660">
    <property type="entry name" value="Metal cation-transporting ATPase, ATP-binding domain N"/>
    <property type="match status" value="1"/>
</dbReference>
<keyword evidence="6" id="KW-0460">Magnesium</keyword>
<feature type="transmembrane region" description="Helical" evidence="10">
    <location>
        <begin position="71"/>
        <end position="87"/>
    </location>
</feature>
<evidence type="ECO:0000313" key="13">
    <source>
        <dbReference type="Proteomes" id="UP000585681"/>
    </source>
</evidence>
<dbReference type="Gene3D" id="2.70.150.10">
    <property type="entry name" value="Calcium-transporting ATPase, cytoplasmic transduction domain A"/>
    <property type="match status" value="1"/>
</dbReference>
<dbReference type="SFLD" id="SFLDS00003">
    <property type="entry name" value="Haloacid_Dehalogenase"/>
    <property type="match status" value="1"/>
</dbReference>
<organism evidence="12 13">
    <name type="scientific">Actibacterium naphthalenivorans</name>
    <dbReference type="NCBI Taxonomy" id="1614693"/>
    <lineage>
        <taxon>Bacteria</taxon>
        <taxon>Pseudomonadati</taxon>
        <taxon>Pseudomonadota</taxon>
        <taxon>Alphaproteobacteria</taxon>
        <taxon>Rhodobacterales</taxon>
        <taxon>Roseobacteraceae</taxon>
        <taxon>Actibacterium</taxon>
    </lineage>
</organism>
<evidence type="ECO:0000256" key="2">
    <source>
        <dbReference type="ARBA" id="ARBA00022553"/>
    </source>
</evidence>
<dbReference type="Gene3D" id="1.20.1110.10">
    <property type="entry name" value="Calcium-transporting ATPase, transmembrane domain"/>
    <property type="match status" value="1"/>
</dbReference>
<dbReference type="SFLD" id="SFLDG00002">
    <property type="entry name" value="C1.7:_P-type_atpase_like"/>
    <property type="match status" value="1"/>
</dbReference>
<dbReference type="InterPro" id="IPR006068">
    <property type="entry name" value="ATPase_P-typ_cation-transptr_C"/>
</dbReference>
<feature type="transmembrane region" description="Helical" evidence="10">
    <location>
        <begin position="832"/>
        <end position="850"/>
    </location>
</feature>
<dbReference type="EMBL" id="JACIEQ010000001">
    <property type="protein sequence ID" value="MBB4020663.1"/>
    <property type="molecule type" value="Genomic_DNA"/>
</dbReference>